<comment type="caution">
    <text evidence="1">The sequence shown here is derived from an EMBL/GenBank/DDBJ whole genome shotgun (WGS) entry which is preliminary data.</text>
</comment>
<dbReference type="Pfam" id="PF01063">
    <property type="entry name" value="Aminotran_4"/>
    <property type="match status" value="1"/>
</dbReference>
<dbReference type="Gene3D" id="3.20.10.10">
    <property type="entry name" value="D-amino Acid Aminotransferase, subunit A, domain 2"/>
    <property type="match status" value="1"/>
</dbReference>
<dbReference type="InterPro" id="IPR043132">
    <property type="entry name" value="BCAT-like_C"/>
</dbReference>
<dbReference type="Proteomes" id="UP000295657">
    <property type="component" value="Unassembled WGS sequence"/>
</dbReference>
<dbReference type="RefSeq" id="WP_133545805.1">
    <property type="nucleotide sequence ID" value="NZ_SNYQ01000010.1"/>
</dbReference>
<evidence type="ECO:0000313" key="2">
    <source>
        <dbReference type="Proteomes" id="UP000295657"/>
    </source>
</evidence>
<name>A0A4R6V6C7_9PAST</name>
<dbReference type="InterPro" id="IPR036038">
    <property type="entry name" value="Aminotransferase-like"/>
</dbReference>
<dbReference type="AlphaFoldDB" id="A0A4R6V6C7"/>
<keyword evidence="1" id="KW-0456">Lyase</keyword>
<dbReference type="GO" id="GO:0016829">
    <property type="term" value="F:lyase activity"/>
    <property type="evidence" value="ECO:0007669"/>
    <property type="project" value="UniProtKB-KW"/>
</dbReference>
<proteinExistence type="predicted"/>
<keyword evidence="2" id="KW-1185">Reference proteome</keyword>
<dbReference type="OrthoDB" id="1148709at2"/>
<organism evidence="1 2">
    <name type="scientific">Mesocricetibacter intestinalis</name>
    <dbReference type="NCBI Taxonomy" id="1521930"/>
    <lineage>
        <taxon>Bacteria</taxon>
        <taxon>Pseudomonadati</taxon>
        <taxon>Pseudomonadota</taxon>
        <taxon>Gammaproteobacteria</taxon>
        <taxon>Pasteurellales</taxon>
        <taxon>Pasteurellaceae</taxon>
        <taxon>Mesocricetibacter</taxon>
    </lineage>
</organism>
<evidence type="ECO:0000313" key="1">
    <source>
        <dbReference type="EMBL" id="TDQ56512.1"/>
    </source>
</evidence>
<accession>A0A4R6V6C7</accession>
<reference evidence="1 2" key="1">
    <citation type="submission" date="2019-03" db="EMBL/GenBank/DDBJ databases">
        <title>Genomic Encyclopedia of Type Strains, Phase IV (KMG-IV): sequencing the most valuable type-strain genomes for metagenomic binning, comparative biology and taxonomic classification.</title>
        <authorList>
            <person name="Goeker M."/>
        </authorList>
    </citation>
    <scope>NUCLEOTIDE SEQUENCE [LARGE SCALE GENOMIC DNA]</scope>
    <source>
        <strain evidence="1 2">DSM 28403</strain>
    </source>
</reference>
<dbReference type="Gene3D" id="3.30.470.10">
    <property type="match status" value="1"/>
</dbReference>
<gene>
    <name evidence="1" type="ORF">EDC45_1917</name>
</gene>
<dbReference type="SUPFAM" id="SSF56752">
    <property type="entry name" value="D-aminoacid aminotransferase-like PLP-dependent enzymes"/>
    <property type="match status" value="1"/>
</dbReference>
<dbReference type="InterPro" id="IPR043131">
    <property type="entry name" value="BCAT-like_N"/>
</dbReference>
<sequence length="194" mass="22805">MEFPLFETIALENGQIRHIEEHQRRYLAALANYYPNRPITRFDLSSLIRQAPQFNELRGQKGLFRCRIDYNAQDFRLSLTPYQRRIHRRFQPVRCDNIDYALKYADRDLLNLLLQQRGDCDEIIIIKGGCVTDCSIGNLAFRCGKDWFTPDTPLLKGVQRSILLAQRKIRAVRILHGDLDRFDEIRIINAMNPL</sequence>
<protein>
    <submittedName>
        <fullName evidence="1">4-amino-4-deoxychorismate lyase</fullName>
    </submittedName>
</protein>
<dbReference type="EMBL" id="SNYQ01000010">
    <property type="protein sequence ID" value="TDQ56512.1"/>
    <property type="molecule type" value="Genomic_DNA"/>
</dbReference>
<dbReference type="InterPro" id="IPR001544">
    <property type="entry name" value="Aminotrans_IV"/>
</dbReference>